<dbReference type="Gene3D" id="3.40.50.850">
    <property type="entry name" value="Isochorismatase-like"/>
    <property type="match status" value="1"/>
</dbReference>
<accession>A0A1E1KN18</accession>
<dbReference type="InParanoid" id="A0A1E1KN18"/>
<evidence type="ECO:0000313" key="5">
    <source>
        <dbReference type="Proteomes" id="UP000178129"/>
    </source>
</evidence>
<dbReference type="InterPro" id="IPR000868">
    <property type="entry name" value="Isochorismatase-like_dom"/>
</dbReference>
<dbReference type="EMBL" id="FJUW01000016">
    <property type="protein sequence ID" value="CZS99415.1"/>
    <property type="molecule type" value="Genomic_DNA"/>
</dbReference>
<name>A0A1E1KN18_9HELO</name>
<dbReference type="InterPro" id="IPR050272">
    <property type="entry name" value="Isochorismatase-like_hydrls"/>
</dbReference>
<dbReference type="GO" id="GO:0016787">
    <property type="term" value="F:hydrolase activity"/>
    <property type="evidence" value="ECO:0007669"/>
    <property type="project" value="UniProtKB-KW"/>
</dbReference>
<evidence type="ECO:0000313" key="4">
    <source>
        <dbReference type="EMBL" id="CZS99415.1"/>
    </source>
</evidence>
<dbReference type="STRING" id="914237.A0A1E1KN18"/>
<gene>
    <name evidence="4" type="ORF">RCO7_00633</name>
</gene>
<dbReference type="SUPFAM" id="SSF52499">
    <property type="entry name" value="Isochorismatase-like hydrolases"/>
    <property type="match status" value="1"/>
</dbReference>
<feature type="domain" description="Isochorismatase-like" evidence="3">
    <location>
        <begin position="189"/>
        <end position="272"/>
    </location>
</feature>
<dbReference type="Proteomes" id="UP000178129">
    <property type="component" value="Unassembled WGS sequence"/>
</dbReference>
<evidence type="ECO:0000256" key="1">
    <source>
        <dbReference type="ARBA" id="ARBA00006336"/>
    </source>
</evidence>
<dbReference type="CDD" id="cd00431">
    <property type="entry name" value="cysteine_hydrolases"/>
    <property type="match status" value="1"/>
</dbReference>
<reference evidence="5" key="1">
    <citation type="submission" date="2016-03" db="EMBL/GenBank/DDBJ databases">
        <authorList>
            <person name="Ploux O."/>
        </authorList>
    </citation>
    <scope>NUCLEOTIDE SEQUENCE [LARGE SCALE GENOMIC DNA]</scope>
    <source>
        <strain evidence="5">UK7</strain>
    </source>
</reference>
<keyword evidence="2" id="KW-0378">Hydrolase</keyword>
<comment type="caution">
    <text evidence="4">The sequence shown here is derived from an EMBL/GenBank/DDBJ whole genome shotgun (WGS) entry which is preliminary data.</text>
</comment>
<evidence type="ECO:0000259" key="3">
    <source>
        <dbReference type="Pfam" id="PF00857"/>
    </source>
</evidence>
<dbReference type="AlphaFoldDB" id="A0A1E1KN18"/>
<dbReference type="PANTHER" id="PTHR43540">
    <property type="entry name" value="PEROXYUREIDOACRYLATE/UREIDOACRYLATE AMIDOHYDROLASE-RELATED"/>
    <property type="match status" value="1"/>
</dbReference>
<organism evidence="4 5">
    <name type="scientific">Rhynchosporium graminicola</name>
    <dbReference type="NCBI Taxonomy" id="2792576"/>
    <lineage>
        <taxon>Eukaryota</taxon>
        <taxon>Fungi</taxon>
        <taxon>Dikarya</taxon>
        <taxon>Ascomycota</taxon>
        <taxon>Pezizomycotina</taxon>
        <taxon>Leotiomycetes</taxon>
        <taxon>Helotiales</taxon>
        <taxon>Ploettnerulaceae</taxon>
        <taxon>Rhynchosporium</taxon>
    </lineage>
</organism>
<keyword evidence="5" id="KW-1185">Reference proteome</keyword>
<proteinExistence type="inferred from homology"/>
<evidence type="ECO:0000256" key="2">
    <source>
        <dbReference type="ARBA" id="ARBA00022801"/>
    </source>
</evidence>
<sequence>MPDSTVPPSSIIGNTSNFWLFNENSGFDLTHPSTPQSPFIYPRLKLHTTNTPITICPHKTALVIIDMQNFFLSTALGRPRGPGHNAEDALLAYGIPAARRAGIQIVWVTWGLTDEDLSTMPPATFRAFSFRGEETGFEDADRDIGPKRPEVRTENGLGFLLGEVKLEDGSTIEAGRMLFRDQWNSALHGRLAAAFEDGLKAPVPDVRFHKNRISALWEPRSDLHDFLKERGFRTLMFTGVNTDQCVLATVQDAALKGYDTVLLRDGCGSPRDFARDMVEFNCGKVWGFVSSCVELTRSVHERHDKGPK</sequence>
<protein>
    <recommendedName>
        <fullName evidence="3">Isochorismatase-like domain-containing protein</fullName>
    </recommendedName>
</protein>
<dbReference type="InterPro" id="IPR036380">
    <property type="entry name" value="Isochorismatase-like_sf"/>
</dbReference>
<comment type="similarity">
    <text evidence="1">Belongs to the isochorismatase family.</text>
</comment>
<dbReference type="Pfam" id="PF00857">
    <property type="entry name" value="Isochorismatase"/>
    <property type="match status" value="1"/>
</dbReference>
<dbReference type="PANTHER" id="PTHR43540:SF9">
    <property type="entry name" value="FAMILY HYDROLASE, PUTATIVE (AFU_ORTHOLOGUE AFUA_2G08700)-RELATED"/>
    <property type="match status" value="1"/>
</dbReference>